<feature type="compositionally biased region" description="Polar residues" evidence="1">
    <location>
        <begin position="117"/>
        <end position="169"/>
    </location>
</feature>
<reference evidence="3 4" key="1">
    <citation type="submission" date="2023-03" db="EMBL/GenBank/DDBJ databases">
        <title>Draft genome sequence of type strain Streptomyces ferralitis JCM 14344.</title>
        <authorList>
            <person name="Klaysubun C."/>
            <person name="Duangmal K."/>
        </authorList>
    </citation>
    <scope>NUCLEOTIDE SEQUENCE [LARGE SCALE GENOMIC DNA]</scope>
    <source>
        <strain evidence="3 4">JCM 14344</strain>
    </source>
</reference>
<accession>A0ABT5Z4U5</accession>
<organism evidence="3 4">
    <name type="scientific">Streptantibioticus ferralitis</name>
    <dbReference type="NCBI Taxonomy" id="236510"/>
    <lineage>
        <taxon>Bacteria</taxon>
        <taxon>Bacillati</taxon>
        <taxon>Actinomycetota</taxon>
        <taxon>Actinomycetes</taxon>
        <taxon>Kitasatosporales</taxon>
        <taxon>Streptomycetaceae</taxon>
        <taxon>Streptantibioticus</taxon>
    </lineage>
</organism>
<dbReference type="Pfam" id="PF17765">
    <property type="entry name" value="MLTR_LBD"/>
    <property type="match status" value="1"/>
</dbReference>
<dbReference type="PANTHER" id="PTHR35010">
    <property type="entry name" value="BLL4672 PROTEIN-RELATED"/>
    <property type="match status" value="1"/>
</dbReference>
<comment type="caution">
    <text evidence="3">The sequence shown here is derived from an EMBL/GenBank/DDBJ whole genome shotgun (WGS) entry which is preliminary data.</text>
</comment>
<sequence>MPQHIGPSVQRLLDRLADTPIAVFDAAWTLLEHNDLWTALHGDMRGRGGRSANPVWRSFHDAPGRVRHLFPDDHKKSLVADLRDVATRYPADRELADMTANCTHRAPNSPACGITPPSRTTGTNVRPSTIPKSANSNSTATCYRYTAQTRASSSSQRHPAAKQPTSHDC</sequence>
<evidence type="ECO:0000256" key="1">
    <source>
        <dbReference type="SAM" id="MobiDB-lite"/>
    </source>
</evidence>
<protein>
    <recommendedName>
        <fullName evidence="2">MmyB-like transcription regulator ligand binding domain-containing protein</fullName>
    </recommendedName>
</protein>
<dbReference type="Proteomes" id="UP001220022">
    <property type="component" value="Unassembled WGS sequence"/>
</dbReference>
<feature type="domain" description="MmyB-like transcription regulator ligand binding" evidence="2">
    <location>
        <begin position="6"/>
        <end position="107"/>
    </location>
</feature>
<feature type="region of interest" description="Disordered" evidence="1">
    <location>
        <begin position="108"/>
        <end position="169"/>
    </location>
</feature>
<dbReference type="EMBL" id="JARHTQ010000018">
    <property type="protein sequence ID" value="MDF2258846.1"/>
    <property type="molecule type" value="Genomic_DNA"/>
</dbReference>
<dbReference type="Gene3D" id="3.30.450.180">
    <property type="match status" value="1"/>
</dbReference>
<dbReference type="PANTHER" id="PTHR35010:SF2">
    <property type="entry name" value="BLL4672 PROTEIN"/>
    <property type="match status" value="1"/>
</dbReference>
<evidence type="ECO:0000259" key="2">
    <source>
        <dbReference type="Pfam" id="PF17765"/>
    </source>
</evidence>
<dbReference type="InterPro" id="IPR041413">
    <property type="entry name" value="MLTR_LBD"/>
</dbReference>
<name>A0ABT5Z4U5_9ACTN</name>
<keyword evidence="4" id="KW-1185">Reference proteome</keyword>
<evidence type="ECO:0000313" key="3">
    <source>
        <dbReference type="EMBL" id="MDF2258846.1"/>
    </source>
</evidence>
<gene>
    <name evidence="3" type="ORF">P2L57_24920</name>
</gene>
<proteinExistence type="predicted"/>
<evidence type="ECO:0000313" key="4">
    <source>
        <dbReference type="Proteomes" id="UP001220022"/>
    </source>
</evidence>